<name>A0A9N9L0V4_9HELO</name>
<reference evidence="4" key="1">
    <citation type="submission" date="2021-07" db="EMBL/GenBank/DDBJ databases">
        <authorList>
            <person name="Durling M."/>
        </authorList>
    </citation>
    <scope>NUCLEOTIDE SEQUENCE</scope>
</reference>
<proteinExistence type="predicted"/>
<comment type="caution">
    <text evidence="4">The sequence shown here is derived from an EMBL/GenBank/DDBJ whole genome shotgun (WGS) entry which is preliminary data.</text>
</comment>
<dbReference type="EMBL" id="CAJVRL010000070">
    <property type="protein sequence ID" value="CAG8956238.1"/>
    <property type="molecule type" value="Genomic_DNA"/>
</dbReference>
<organism evidence="4 5">
    <name type="scientific">Hymenoscyphus fraxineus</name>
    <dbReference type="NCBI Taxonomy" id="746836"/>
    <lineage>
        <taxon>Eukaryota</taxon>
        <taxon>Fungi</taxon>
        <taxon>Dikarya</taxon>
        <taxon>Ascomycota</taxon>
        <taxon>Pezizomycotina</taxon>
        <taxon>Leotiomycetes</taxon>
        <taxon>Helotiales</taxon>
        <taxon>Helotiaceae</taxon>
        <taxon>Hymenoscyphus</taxon>
    </lineage>
</organism>
<dbReference type="SUPFAM" id="SSF48403">
    <property type="entry name" value="Ankyrin repeat"/>
    <property type="match status" value="1"/>
</dbReference>
<dbReference type="AlphaFoldDB" id="A0A9N9L0V4"/>
<evidence type="ECO:0000313" key="5">
    <source>
        <dbReference type="Proteomes" id="UP000696280"/>
    </source>
</evidence>
<evidence type="ECO:0000256" key="2">
    <source>
        <dbReference type="ARBA" id="ARBA00023043"/>
    </source>
</evidence>
<dbReference type="InterPro" id="IPR036770">
    <property type="entry name" value="Ankyrin_rpt-contain_sf"/>
</dbReference>
<keyword evidence="1" id="KW-0677">Repeat</keyword>
<dbReference type="SMART" id="SM00248">
    <property type="entry name" value="ANK"/>
    <property type="match status" value="3"/>
</dbReference>
<dbReference type="Proteomes" id="UP000696280">
    <property type="component" value="Unassembled WGS sequence"/>
</dbReference>
<dbReference type="Gene3D" id="1.25.40.20">
    <property type="entry name" value="Ankyrin repeat-containing domain"/>
    <property type="match status" value="1"/>
</dbReference>
<dbReference type="PROSITE" id="PS50297">
    <property type="entry name" value="ANK_REP_REGION"/>
    <property type="match status" value="1"/>
</dbReference>
<evidence type="ECO:0000256" key="3">
    <source>
        <dbReference type="PROSITE-ProRule" id="PRU00023"/>
    </source>
</evidence>
<dbReference type="PROSITE" id="PS50088">
    <property type="entry name" value="ANK_REPEAT"/>
    <property type="match status" value="1"/>
</dbReference>
<dbReference type="InterPro" id="IPR002110">
    <property type="entry name" value="Ankyrin_rpt"/>
</dbReference>
<dbReference type="OrthoDB" id="341259at2759"/>
<evidence type="ECO:0000256" key="1">
    <source>
        <dbReference type="ARBA" id="ARBA00022737"/>
    </source>
</evidence>
<dbReference type="PANTHER" id="PTHR24171">
    <property type="entry name" value="ANKYRIN REPEAT DOMAIN-CONTAINING PROTEIN 39-RELATED"/>
    <property type="match status" value="1"/>
</dbReference>
<sequence length="271" mass="29512">MEPQISLDSLRRVPDPAQCVQYAMNGNIEGLKELFQRGLASPWDYKTARFLTLAGSDVDYRPIAKTDNSTRHNAFDNLLHGGLDKEAEEELRCPSAGSDWIDEQQSTRLHKVIIGLLPLPLEQLLAEVPGAAGMTDAMGRTPLLWAAARGDHMSLKILLDHHADPKIMDIYLAPPVSYVADRGHTLCDKFLLEAGAKAEPVLSPGIKLGSCAARNTIDPALLKYLLTYGAQVDSTGIDGNTALTHPARTNNFRLAILLLNYCADINASSIT</sequence>
<dbReference type="Pfam" id="PF00023">
    <property type="entry name" value="Ank"/>
    <property type="match status" value="1"/>
</dbReference>
<evidence type="ECO:0000313" key="4">
    <source>
        <dbReference type="EMBL" id="CAG8956238.1"/>
    </source>
</evidence>
<protein>
    <recommendedName>
        <fullName evidence="6">Ankyrin</fullName>
    </recommendedName>
</protein>
<gene>
    <name evidence="4" type="ORF">HYFRA_00003618</name>
</gene>
<feature type="repeat" description="ANK" evidence="3">
    <location>
        <begin position="138"/>
        <end position="170"/>
    </location>
</feature>
<evidence type="ECO:0008006" key="6">
    <source>
        <dbReference type="Google" id="ProtNLM"/>
    </source>
</evidence>
<keyword evidence="5" id="KW-1185">Reference proteome</keyword>
<keyword evidence="2 3" id="KW-0040">ANK repeat</keyword>
<accession>A0A9N9L0V4</accession>